<dbReference type="SMART" id="SM00671">
    <property type="entry name" value="SEL1"/>
    <property type="match status" value="3"/>
</dbReference>
<protein>
    <recommendedName>
        <fullName evidence="4">TPR repeat</fullName>
    </recommendedName>
</protein>
<dbReference type="PANTHER" id="PTHR11102:SF160">
    <property type="entry name" value="ERAD-ASSOCIATED E3 UBIQUITIN-PROTEIN LIGASE COMPONENT HRD3"/>
    <property type="match status" value="1"/>
</dbReference>
<keyword evidence="3" id="KW-1185">Reference proteome</keyword>
<name>A0A1G5BR02_9BACT</name>
<evidence type="ECO:0000313" key="2">
    <source>
        <dbReference type="EMBL" id="SCX92507.1"/>
    </source>
</evidence>
<dbReference type="SUPFAM" id="SSF81901">
    <property type="entry name" value="HCP-like"/>
    <property type="match status" value="2"/>
</dbReference>
<accession>A0A1G5BR02</accession>
<feature type="chain" id="PRO_5011517112" description="TPR repeat" evidence="1">
    <location>
        <begin position="21"/>
        <end position="320"/>
    </location>
</feature>
<dbReference type="AlphaFoldDB" id="A0A1G5BR02"/>
<dbReference type="STRING" id="419481.SAMN05216233_102146"/>
<dbReference type="EMBL" id="FMUX01000002">
    <property type="protein sequence ID" value="SCX92507.1"/>
    <property type="molecule type" value="Genomic_DNA"/>
</dbReference>
<dbReference type="InterPro" id="IPR011990">
    <property type="entry name" value="TPR-like_helical_dom_sf"/>
</dbReference>
<proteinExistence type="predicted"/>
<dbReference type="InterPro" id="IPR006597">
    <property type="entry name" value="Sel1-like"/>
</dbReference>
<gene>
    <name evidence="2" type="ORF">SAMN05216233_102146</name>
</gene>
<organism evidence="2 3">
    <name type="scientific">Desulfoluna spongiiphila</name>
    <dbReference type="NCBI Taxonomy" id="419481"/>
    <lineage>
        <taxon>Bacteria</taxon>
        <taxon>Pseudomonadati</taxon>
        <taxon>Thermodesulfobacteriota</taxon>
        <taxon>Desulfobacteria</taxon>
        <taxon>Desulfobacterales</taxon>
        <taxon>Desulfolunaceae</taxon>
        <taxon>Desulfoluna</taxon>
    </lineage>
</organism>
<feature type="signal peptide" evidence="1">
    <location>
        <begin position="1"/>
        <end position="20"/>
    </location>
</feature>
<dbReference type="InterPro" id="IPR050767">
    <property type="entry name" value="Sel1_AlgK"/>
</dbReference>
<reference evidence="2 3" key="1">
    <citation type="submission" date="2016-10" db="EMBL/GenBank/DDBJ databases">
        <authorList>
            <person name="de Groot N.N."/>
        </authorList>
    </citation>
    <scope>NUCLEOTIDE SEQUENCE [LARGE SCALE GENOMIC DNA]</scope>
    <source>
        <strain evidence="2 3">AA1</strain>
    </source>
</reference>
<evidence type="ECO:0000313" key="3">
    <source>
        <dbReference type="Proteomes" id="UP000198870"/>
    </source>
</evidence>
<evidence type="ECO:0008006" key="4">
    <source>
        <dbReference type="Google" id="ProtNLM"/>
    </source>
</evidence>
<dbReference type="RefSeq" id="WP_092208463.1">
    <property type="nucleotide sequence ID" value="NZ_FMUX01000002.1"/>
</dbReference>
<dbReference type="Proteomes" id="UP000198870">
    <property type="component" value="Unassembled WGS sequence"/>
</dbReference>
<keyword evidence="1" id="KW-0732">Signal</keyword>
<dbReference type="OrthoDB" id="5397369at2"/>
<evidence type="ECO:0000256" key="1">
    <source>
        <dbReference type="SAM" id="SignalP"/>
    </source>
</evidence>
<dbReference type="PANTHER" id="PTHR11102">
    <property type="entry name" value="SEL-1-LIKE PROTEIN"/>
    <property type="match status" value="1"/>
</dbReference>
<dbReference type="Gene3D" id="1.25.40.10">
    <property type="entry name" value="Tetratricopeptide repeat domain"/>
    <property type="match status" value="2"/>
</dbReference>
<sequence>MKRFIAGFSVLFLWAGATWATGSEDKLALLEAAVEGDTTAQYTLAETYAEEAGIHDLFDQDIELLKKAVHWYEKAAEKGHTPSQKALASIYLFPLDDAPPEWSTKWLPLAKKLVDKGDRKAQYDLARYYSFPHNCDTRFRQCLNRAIGLYGGLLKDLPPGQATVFRAFEISPRKITRQEIETEIARLKAMDPEAQEKQSAMDSLLYSTRKSGSLQALVGLGDRWAAPDSAEASISMAKKAYEYAAEKNHPEAQMKYAGILYQHAKGIGDYQNAYLWAMAATMNGYPSAPELLAKITQKLPEEDLPAMEAEAKRAINTLGE</sequence>